<dbReference type="Proteomes" id="UP001151002">
    <property type="component" value="Unassembled WGS sequence"/>
</dbReference>
<evidence type="ECO:0000313" key="3">
    <source>
        <dbReference type="EMBL" id="MCY1144286.1"/>
    </source>
</evidence>
<reference evidence="3" key="1">
    <citation type="submission" date="2022-11" db="EMBL/GenBank/DDBJ databases">
        <authorList>
            <person name="Somphong A."/>
            <person name="Phongsopitanun W."/>
        </authorList>
    </citation>
    <scope>NUCLEOTIDE SEQUENCE</scope>
    <source>
        <strain evidence="3">Pm04-4</strain>
    </source>
</reference>
<protein>
    <recommendedName>
        <fullName evidence="5">Secreted protein</fullName>
    </recommendedName>
</protein>
<proteinExistence type="predicted"/>
<keyword evidence="2" id="KW-0472">Membrane</keyword>
<evidence type="ECO:0000256" key="1">
    <source>
        <dbReference type="SAM" id="MobiDB-lite"/>
    </source>
</evidence>
<keyword evidence="4" id="KW-1185">Reference proteome</keyword>
<gene>
    <name evidence="3" type="ORF">OWR29_40365</name>
</gene>
<evidence type="ECO:0008006" key="5">
    <source>
        <dbReference type="Google" id="ProtNLM"/>
    </source>
</evidence>
<organism evidence="3 4">
    <name type="scientific">Paractinoplanes pyxinae</name>
    <dbReference type="NCBI Taxonomy" id="2997416"/>
    <lineage>
        <taxon>Bacteria</taxon>
        <taxon>Bacillati</taxon>
        <taxon>Actinomycetota</taxon>
        <taxon>Actinomycetes</taxon>
        <taxon>Micromonosporales</taxon>
        <taxon>Micromonosporaceae</taxon>
        <taxon>Paractinoplanes</taxon>
    </lineage>
</organism>
<sequence>MDALVPWLAFAAVLAAILAGLTWLASRTRRRGVGREVMGPVDLIYRPHTHQINHEIAAHEERGAETPSPGDPLKRGR</sequence>
<keyword evidence="2" id="KW-0812">Transmembrane</keyword>
<keyword evidence="2" id="KW-1133">Transmembrane helix</keyword>
<accession>A0ABT4BCT4</accession>
<feature type="transmembrane region" description="Helical" evidence="2">
    <location>
        <begin position="6"/>
        <end position="25"/>
    </location>
</feature>
<feature type="region of interest" description="Disordered" evidence="1">
    <location>
        <begin position="56"/>
        <end position="77"/>
    </location>
</feature>
<dbReference type="RefSeq" id="WP_267568857.1">
    <property type="nucleotide sequence ID" value="NZ_JAPNTZ010000019.1"/>
</dbReference>
<evidence type="ECO:0000313" key="4">
    <source>
        <dbReference type="Proteomes" id="UP001151002"/>
    </source>
</evidence>
<name>A0ABT4BCT4_9ACTN</name>
<dbReference type="EMBL" id="JAPNTZ010000019">
    <property type="protein sequence ID" value="MCY1144286.1"/>
    <property type="molecule type" value="Genomic_DNA"/>
</dbReference>
<evidence type="ECO:0000256" key="2">
    <source>
        <dbReference type="SAM" id="Phobius"/>
    </source>
</evidence>
<comment type="caution">
    <text evidence="3">The sequence shown here is derived from an EMBL/GenBank/DDBJ whole genome shotgun (WGS) entry which is preliminary data.</text>
</comment>